<proteinExistence type="predicted"/>
<gene>
    <name evidence="1" type="ORF">UNSW3_1705</name>
</gene>
<dbReference type="PATRIC" id="fig|1242966.3.peg.664"/>
<evidence type="ECO:0000313" key="1">
    <source>
        <dbReference type="EMBL" id="ERJ23275.1"/>
    </source>
</evidence>
<evidence type="ECO:0000313" key="2">
    <source>
        <dbReference type="Proteomes" id="UP000016636"/>
    </source>
</evidence>
<sequence>MDDFIALILKEGSFLQIPKEALNEKSQEILEFLKEKIDQN</sequence>
<name>U2F041_9BACT</name>
<accession>U2F041</accession>
<dbReference type="Proteomes" id="UP000016636">
    <property type="component" value="Unassembled WGS sequence"/>
</dbReference>
<dbReference type="EMBL" id="ANNE01000004">
    <property type="protein sequence ID" value="ERJ23275.1"/>
    <property type="molecule type" value="Genomic_DNA"/>
</dbReference>
<protein>
    <submittedName>
        <fullName evidence="1">Uncharacterized protein</fullName>
    </submittedName>
</protein>
<dbReference type="AlphaFoldDB" id="U2F041"/>
<organism evidence="1 2">
    <name type="scientific">Campylobacter concisus UNSW3</name>
    <dbReference type="NCBI Taxonomy" id="1242966"/>
    <lineage>
        <taxon>Bacteria</taxon>
        <taxon>Pseudomonadati</taxon>
        <taxon>Campylobacterota</taxon>
        <taxon>Epsilonproteobacteria</taxon>
        <taxon>Campylobacterales</taxon>
        <taxon>Campylobacteraceae</taxon>
        <taxon>Campylobacter</taxon>
    </lineage>
</organism>
<comment type="caution">
    <text evidence="1">The sequence shown here is derived from an EMBL/GenBank/DDBJ whole genome shotgun (WGS) entry which is preliminary data.</text>
</comment>
<reference evidence="1 2" key="1">
    <citation type="journal article" date="2013" name="BMC Genomics">
        <title>Comparative genomics of Campylobacter concisus isolates reveals genetic diversity and provides insights into disease association.</title>
        <authorList>
            <person name="Deshpande N.P."/>
            <person name="Kaakoush N.O."/>
            <person name="Wilkins M.R."/>
            <person name="Mitchell H.M."/>
        </authorList>
    </citation>
    <scope>NUCLEOTIDE SEQUENCE [LARGE SCALE GENOMIC DNA]</scope>
    <source>
        <strain evidence="1 2">UNSW3</strain>
    </source>
</reference>